<dbReference type="Proteomes" id="UP001159427">
    <property type="component" value="Unassembled WGS sequence"/>
</dbReference>
<reference evidence="1 2" key="1">
    <citation type="submission" date="2022-05" db="EMBL/GenBank/DDBJ databases">
        <authorList>
            <consortium name="Genoscope - CEA"/>
            <person name="William W."/>
        </authorList>
    </citation>
    <scope>NUCLEOTIDE SEQUENCE [LARGE SCALE GENOMIC DNA]</scope>
</reference>
<dbReference type="EMBL" id="CALNXI010000024">
    <property type="protein sequence ID" value="CAH3015452.1"/>
    <property type="molecule type" value="Genomic_DNA"/>
</dbReference>
<accession>A0ABN8LGZ5</accession>
<evidence type="ECO:0000313" key="2">
    <source>
        <dbReference type="Proteomes" id="UP001159427"/>
    </source>
</evidence>
<sequence length="89" mass="9854">FLESNNLYQLVDNPTRITRSGESIRDLIISDSPGFFVSSGTLSPPANCDHCIIYANFNFFLLYPKINYNTKTNQALSDPAIIPKNGGVL</sequence>
<organism evidence="1 2">
    <name type="scientific">Porites evermanni</name>
    <dbReference type="NCBI Taxonomy" id="104178"/>
    <lineage>
        <taxon>Eukaryota</taxon>
        <taxon>Metazoa</taxon>
        <taxon>Cnidaria</taxon>
        <taxon>Anthozoa</taxon>
        <taxon>Hexacorallia</taxon>
        <taxon>Scleractinia</taxon>
        <taxon>Fungiina</taxon>
        <taxon>Poritidae</taxon>
        <taxon>Porites</taxon>
    </lineage>
</organism>
<comment type="caution">
    <text evidence="1">The sequence shown here is derived from an EMBL/GenBank/DDBJ whole genome shotgun (WGS) entry which is preliminary data.</text>
</comment>
<evidence type="ECO:0000313" key="1">
    <source>
        <dbReference type="EMBL" id="CAH3015452.1"/>
    </source>
</evidence>
<protein>
    <submittedName>
        <fullName evidence="1">Uncharacterized protein</fullName>
    </submittedName>
</protein>
<name>A0ABN8LGZ5_9CNID</name>
<proteinExistence type="predicted"/>
<feature type="non-terminal residue" evidence="1">
    <location>
        <position position="1"/>
    </location>
</feature>
<keyword evidence="2" id="KW-1185">Reference proteome</keyword>
<gene>
    <name evidence="1" type="ORF">PEVE_00017420</name>
</gene>